<protein>
    <submittedName>
        <fullName evidence="11">Diacylglycerol kinase family protein</fullName>
    </submittedName>
</protein>
<keyword evidence="4" id="KW-0547">Nucleotide-binding</keyword>
<evidence type="ECO:0000256" key="8">
    <source>
        <dbReference type="ARBA" id="ARBA00023264"/>
    </source>
</evidence>
<proteinExistence type="inferred from homology"/>
<dbReference type="InterPro" id="IPR045540">
    <property type="entry name" value="YegS/DAGK_C"/>
</dbReference>
<dbReference type="Gene3D" id="2.60.200.40">
    <property type="match status" value="1"/>
</dbReference>
<evidence type="ECO:0000313" key="11">
    <source>
        <dbReference type="EMBL" id="WVN21789.1"/>
    </source>
</evidence>
<comment type="similarity">
    <text evidence="2">Belongs to the diacylglycerol/lipid kinase family.</text>
</comment>
<dbReference type="InterPro" id="IPR017438">
    <property type="entry name" value="ATP-NAD_kinase_N"/>
</dbReference>
<dbReference type="RefSeq" id="WP_129694656.1">
    <property type="nucleotide sequence ID" value="NZ_CP143577.1"/>
</dbReference>
<dbReference type="EMBL" id="CP143577">
    <property type="protein sequence ID" value="WVN21789.1"/>
    <property type="molecule type" value="Genomic_DNA"/>
</dbReference>
<evidence type="ECO:0000256" key="7">
    <source>
        <dbReference type="ARBA" id="ARBA00023209"/>
    </source>
</evidence>
<comment type="cofactor">
    <cofactor evidence="1">
        <name>Mg(2+)</name>
        <dbReference type="ChEBI" id="CHEBI:18420"/>
    </cofactor>
</comment>
<keyword evidence="6" id="KW-0067">ATP-binding</keyword>
<evidence type="ECO:0000313" key="12">
    <source>
        <dbReference type="Proteomes" id="UP001432074"/>
    </source>
</evidence>
<keyword evidence="5 11" id="KW-0418">Kinase</keyword>
<evidence type="ECO:0000259" key="10">
    <source>
        <dbReference type="Pfam" id="PF19279"/>
    </source>
</evidence>
<evidence type="ECO:0000256" key="6">
    <source>
        <dbReference type="ARBA" id="ARBA00022840"/>
    </source>
</evidence>
<evidence type="ECO:0000256" key="5">
    <source>
        <dbReference type="ARBA" id="ARBA00022777"/>
    </source>
</evidence>
<evidence type="ECO:0000256" key="4">
    <source>
        <dbReference type="ARBA" id="ARBA00022741"/>
    </source>
</evidence>
<dbReference type="Gene3D" id="3.40.50.10330">
    <property type="entry name" value="Probable inorganic polyphosphate/atp-NAD kinase, domain 1"/>
    <property type="match status" value="1"/>
</dbReference>
<dbReference type="Pfam" id="PF00781">
    <property type="entry name" value="DAGK_cat"/>
    <property type="match status" value="1"/>
</dbReference>
<dbReference type="InterPro" id="IPR001206">
    <property type="entry name" value="Diacylglycerol_kinase_cat_dom"/>
</dbReference>
<organism evidence="11 12">
    <name type="scientific">Mycoplasmopsis arginini</name>
    <name type="common">Mycoplasma arginini</name>
    <dbReference type="NCBI Taxonomy" id="2094"/>
    <lineage>
        <taxon>Bacteria</taxon>
        <taxon>Bacillati</taxon>
        <taxon>Mycoplasmatota</taxon>
        <taxon>Mycoplasmoidales</taxon>
        <taxon>Metamycoplasmataceae</taxon>
        <taxon>Mycoplasmopsis</taxon>
    </lineage>
</organism>
<keyword evidence="12" id="KW-1185">Reference proteome</keyword>
<keyword evidence="3" id="KW-0808">Transferase</keyword>
<feature type="domain" description="YegS/DAGK C-terminal" evidence="10">
    <location>
        <begin position="138"/>
        <end position="276"/>
    </location>
</feature>
<evidence type="ECO:0000256" key="2">
    <source>
        <dbReference type="ARBA" id="ARBA00005983"/>
    </source>
</evidence>
<dbReference type="PANTHER" id="PTHR12358:SF54">
    <property type="entry name" value="SPHINGOSINE KINASE RELATED PROTEIN"/>
    <property type="match status" value="1"/>
</dbReference>
<dbReference type="Pfam" id="PF19279">
    <property type="entry name" value="YegS_C"/>
    <property type="match status" value="1"/>
</dbReference>
<dbReference type="PANTHER" id="PTHR12358">
    <property type="entry name" value="SPHINGOSINE KINASE"/>
    <property type="match status" value="1"/>
</dbReference>
<keyword evidence="7" id="KW-0444">Lipid biosynthesis</keyword>
<sequence>MLYVLYNSLSKSGKNQNKIYNIVSLAVKNINDPILNVLDMVKIKNYKKFLEKINNEDKIVIIGGDGTLTHVTNILRLIKNNPEIYAYKAGTGNDFLRNISVNKNVIKVAQNLYKINSFIKNLPIIKSNNLERSFLNGVGFGVDALIAKTTNEKKGNNEKASFFKVAIDSLKKYKKLQNIKITVDGKEYIYNNVYLVSIMNGPYYGKGMKIAPKANLLSDKLCVIVIHSMKLAKLLAAFALVYSGLHTKIKNVEQLFGREIKIENIPSNFSQIDGEIFETGKVIEFKK</sequence>
<dbReference type="SUPFAM" id="SSF111331">
    <property type="entry name" value="NAD kinase/diacylglycerol kinase-like"/>
    <property type="match status" value="1"/>
</dbReference>
<accession>A0ABZ2AM32</accession>
<dbReference type="GO" id="GO:0016301">
    <property type="term" value="F:kinase activity"/>
    <property type="evidence" value="ECO:0007669"/>
    <property type="project" value="UniProtKB-KW"/>
</dbReference>
<dbReference type="InterPro" id="IPR016064">
    <property type="entry name" value="NAD/diacylglycerol_kinase_sf"/>
</dbReference>
<dbReference type="Proteomes" id="UP001432074">
    <property type="component" value="Chromosome"/>
</dbReference>
<keyword evidence="7" id="KW-0594">Phospholipid biosynthesis</keyword>
<gene>
    <name evidence="11" type="ORF">V2E25_02300</name>
</gene>
<reference evidence="11" key="1">
    <citation type="submission" date="2024-01" db="EMBL/GenBank/DDBJ databases">
        <title>Complete genome sequence of Mycoplasma arginini type strain G 230.</title>
        <authorList>
            <person name="Spergser J."/>
        </authorList>
    </citation>
    <scope>NUCLEOTIDE SEQUENCE</scope>
    <source>
        <strain evidence="11">NCTC 10129</strain>
    </source>
</reference>
<keyword evidence="8" id="KW-1208">Phospholipid metabolism</keyword>
<name>A0ABZ2AM32_MYCAR</name>
<evidence type="ECO:0000256" key="1">
    <source>
        <dbReference type="ARBA" id="ARBA00001946"/>
    </source>
</evidence>
<evidence type="ECO:0000259" key="9">
    <source>
        <dbReference type="Pfam" id="PF00781"/>
    </source>
</evidence>
<evidence type="ECO:0000256" key="3">
    <source>
        <dbReference type="ARBA" id="ARBA00022679"/>
    </source>
</evidence>
<feature type="domain" description="DAGKc" evidence="9">
    <location>
        <begin position="2"/>
        <end position="113"/>
    </location>
</feature>
<dbReference type="InterPro" id="IPR050187">
    <property type="entry name" value="Lipid_Phosphate_FormReg"/>
</dbReference>
<keyword evidence="7" id="KW-0443">Lipid metabolism</keyword>